<dbReference type="Gene3D" id="2.60.40.1140">
    <property type="entry name" value="Collagen-binding surface protein Cna, B-type domain"/>
    <property type="match status" value="1"/>
</dbReference>
<dbReference type="InterPro" id="IPR006626">
    <property type="entry name" value="PbH1"/>
</dbReference>
<feature type="domain" description="SD-repeat containing protein B" evidence="6">
    <location>
        <begin position="129"/>
        <end position="185"/>
    </location>
</feature>
<reference evidence="8 9" key="1">
    <citation type="submission" date="2020-10" db="EMBL/GenBank/DDBJ databases">
        <title>Blautia liquoris sp.nov., isolated from the mud in a fermentation cellar used for the production of Chinese strong-flavoured liquor.</title>
        <authorList>
            <person name="Lu L."/>
        </authorList>
    </citation>
    <scope>NUCLEOTIDE SEQUENCE [LARGE SCALE GENOMIC DNA]</scope>
    <source>
        <strain evidence="8 9">LZLJ-3</strain>
    </source>
</reference>
<keyword evidence="2" id="KW-0964">Secreted</keyword>
<proteinExistence type="predicted"/>
<evidence type="ECO:0000256" key="4">
    <source>
        <dbReference type="SAM" id="MobiDB-lite"/>
    </source>
</evidence>
<dbReference type="SUPFAM" id="SSF51126">
    <property type="entry name" value="Pectin lyase-like"/>
    <property type="match status" value="2"/>
</dbReference>
<dbReference type="GO" id="GO:0005576">
    <property type="term" value="C:extracellular region"/>
    <property type="evidence" value="ECO:0007669"/>
    <property type="project" value="UniProtKB-SubCell"/>
</dbReference>
<dbReference type="Gene3D" id="2.160.20.20">
    <property type="match status" value="1"/>
</dbReference>
<evidence type="ECO:0000256" key="1">
    <source>
        <dbReference type="ARBA" id="ARBA00004613"/>
    </source>
</evidence>
<keyword evidence="5" id="KW-0472">Membrane</keyword>
<dbReference type="InterPro" id="IPR011050">
    <property type="entry name" value="Pectin_lyase_fold/virulence"/>
</dbReference>
<feature type="transmembrane region" description="Helical" evidence="5">
    <location>
        <begin position="1295"/>
        <end position="1312"/>
    </location>
</feature>
<dbReference type="PANTHER" id="PTHR11319">
    <property type="entry name" value="G PROTEIN-COUPLED RECEPTOR-RELATED"/>
    <property type="match status" value="1"/>
</dbReference>
<organism evidence="8 9">
    <name type="scientific">Blautia liquoris</name>
    <dbReference type="NCBI Taxonomy" id="2779518"/>
    <lineage>
        <taxon>Bacteria</taxon>
        <taxon>Bacillati</taxon>
        <taxon>Bacillota</taxon>
        <taxon>Clostridia</taxon>
        <taxon>Lachnospirales</taxon>
        <taxon>Lachnospiraceae</taxon>
        <taxon>Blautia</taxon>
    </lineage>
</organism>
<dbReference type="Proteomes" id="UP000593601">
    <property type="component" value="Chromosome"/>
</dbReference>
<keyword evidence="9" id="KW-1185">Reference proteome</keyword>
<accession>A0A7M2RCW9</accession>
<sequence>MNRKHSGQPGLKKLHKNPFVRIHGFQNRFLGMTLLIVVLVTSVLSNSFYTSSVYAEEEQGVDVTVSPEDAKQSESGESEKEPEKTVTESESDKKEDQKKDQPVKTDNNNRISGLLWLDTWEDKGNQILSGDGIRQEKEQALADYEVSLYRADDKHSPFKTVKTDGEGKYIFEGIDPGTYVVGISSRIKDDVEYLLPLAGMTADNRFAKFSEDHATVFSEPVALDTHTQVSDLNAGIRVLQDIVIRAGSYKVYRDTGNQLVGMYTELKDAVAACQTDGPYTIVTSMDDSALGSAISIPAGKEITLTSDGTTRTLTQTVGSEYGRHFLVSGSLTLRNIVLSGREERANGDRINGGVQVNSGGKLVMEDGAKLTRCYTTQANGGAILVSGGGTFILNGGEISGNETTVNGGGVYLMMNASMTMNGGVISANQSASNGGGIYQLVNASLNMTDGTISGNRANVGGGVFTGVNAVFTMSGGAITGNTAVTDGGGIYSAASSYANPAASNSYANIQIAGSAAVRENTANGGRFLPPSNYLEFTRRAANVFDGLLLDNDNINYRNPYYTVIYKVNNNTGTPDTYQATGVPIGSSGYNYLFTQQQAGFDAAGAVEPGQEKFLGWNTSPDSDGVTYTAGQRVRFLDNLTLYAQWGVNRYVVSKDGSGEIIGSYDQLSSAVTACLTTEPCTIKATADDPMMGSTVTIPSDKEITLTSDDTRRTITQDRQGINTQDTGYIHFQVLGTLRLKNIVLSGKGLTDIGVDRSNGGVQAAGGTLVMEDGAKITKCINSTYGGGVNVNGFGSFTMNGGDIVENVAAKGDGGGVSVRENGSFTMNGGSISNNKTNMYSGGGVNVKESGTFVLNGGTISENKAPFGAGGVIVGGTASFRMEGGVISKNTVDNFGGGVCVWDRASFVMKDGEIFENAVASGNNGGGVYVDARSTFSMSGGSIYKNQAKNGAGVFVQVQGNYAGTLSMSGGVISQNTATSDGGGIYTMNYRYTNPITPAASYYKNITITDSAKVENNTARFGSQAPPGNYQEFTERLSNPFDGLLLDNDNINYHNPNYAVIYHANNGGVGTQKHFQMTDISSGTAVVNAAAIGTGDDEASFSALPGKVFERWTEYPDGTGNSYMPGAQITFSGTKNLYAKWRDLAVTKVTISKTVEGEYGDRNKLFDFKVTLQDESGAPLSGSFSYTGGVITGSGAVPPQSQTMTLDEAGQATLKLRHGQTIMIDGILENSKVRVAEENITNTGYSTTYKIDGGNTEDGTDSGWLTMTDTNRRVDFTNTHGSVTATGISDGDTTRSIFILAGAALCMAGGGYLRNRRRNKKI</sequence>
<evidence type="ECO:0000256" key="3">
    <source>
        <dbReference type="ARBA" id="ARBA00022729"/>
    </source>
</evidence>
<dbReference type="Pfam" id="PF17210">
    <property type="entry name" value="SdrD_B"/>
    <property type="match status" value="1"/>
</dbReference>
<dbReference type="RefSeq" id="WP_193734488.1">
    <property type="nucleotide sequence ID" value="NZ_CP063304.1"/>
</dbReference>
<evidence type="ECO:0000313" key="8">
    <source>
        <dbReference type="EMBL" id="QOV18126.1"/>
    </source>
</evidence>
<dbReference type="Pfam" id="PF24547">
    <property type="entry name" value="DUF7601"/>
    <property type="match status" value="1"/>
</dbReference>
<feature type="region of interest" description="Disordered" evidence="4">
    <location>
        <begin position="59"/>
        <end position="107"/>
    </location>
</feature>
<name>A0A7M2RCW9_9FIRM</name>
<protein>
    <recommendedName>
        <fullName evidence="10">Cna protein B-type domain protein</fullName>
    </recommendedName>
</protein>
<dbReference type="PANTHER" id="PTHR11319:SF35">
    <property type="entry name" value="OUTER MEMBRANE PROTEIN PMPC-RELATED"/>
    <property type="match status" value="1"/>
</dbReference>
<dbReference type="Gene3D" id="2.60.40.10">
    <property type="entry name" value="Immunoglobulins"/>
    <property type="match status" value="1"/>
</dbReference>
<keyword evidence="5" id="KW-1133">Transmembrane helix</keyword>
<comment type="subcellular location">
    <subcellularLocation>
        <location evidence="1">Secreted</location>
    </subcellularLocation>
</comment>
<evidence type="ECO:0000259" key="6">
    <source>
        <dbReference type="Pfam" id="PF17210"/>
    </source>
</evidence>
<evidence type="ECO:0000256" key="5">
    <source>
        <dbReference type="SAM" id="Phobius"/>
    </source>
</evidence>
<dbReference type="SUPFAM" id="SSF117074">
    <property type="entry name" value="Hypothetical protein PA1324"/>
    <property type="match status" value="1"/>
</dbReference>
<dbReference type="InterPro" id="IPR055382">
    <property type="entry name" value="DUF7601"/>
</dbReference>
<dbReference type="SMART" id="SM00710">
    <property type="entry name" value="PbH1"/>
    <property type="match status" value="8"/>
</dbReference>
<dbReference type="EMBL" id="CP063304">
    <property type="protein sequence ID" value="QOV18126.1"/>
    <property type="molecule type" value="Genomic_DNA"/>
</dbReference>
<keyword evidence="5" id="KW-0812">Transmembrane</keyword>
<feature type="domain" description="DUF7601" evidence="7">
    <location>
        <begin position="1147"/>
        <end position="1278"/>
    </location>
</feature>
<evidence type="ECO:0000256" key="2">
    <source>
        <dbReference type="ARBA" id="ARBA00022525"/>
    </source>
</evidence>
<evidence type="ECO:0008006" key="10">
    <source>
        <dbReference type="Google" id="ProtNLM"/>
    </source>
</evidence>
<dbReference type="InterPro" id="IPR012332">
    <property type="entry name" value="Autotransporter_pectin_lyase_C"/>
</dbReference>
<evidence type="ECO:0000259" key="7">
    <source>
        <dbReference type="Pfam" id="PF24547"/>
    </source>
</evidence>
<dbReference type="InterPro" id="IPR033764">
    <property type="entry name" value="Sdr_B"/>
</dbReference>
<keyword evidence="3" id="KW-0732">Signal</keyword>
<gene>
    <name evidence="8" type="ORF">INP51_08660</name>
</gene>
<dbReference type="InterPro" id="IPR013783">
    <property type="entry name" value="Ig-like_fold"/>
</dbReference>
<dbReference type="KEGG" id="bliq:INP51_08660"/>
<feature type="compositionally biased region" description="Basic and acidic residues" evidence="4">
    <location>
        <begin position="68"/>
        <end position="103"/>
    </location>
</feature>
<evidence type="ECO:0000313" key="9">
    <source>
        <dbReference type="Proteomes" id="UP000593601"/>
    </source>
</evidence>